<evidence type="ECO:0000313" key="2">
    <source>
        <dbReference type="EMBL" id="TNN83917.1"/>
    </source>
</evidence>
<keyword evidence="3" id="KW-1185">Reference proteome</keyword>
<reference evidence="2 3" key="1">
    <citation type="submission" date="2019-03" db="EMBL/GenBank/DDBJ databases">
        <title>First draft genome of Liparis tanakae, snailfish: a comprehensive survey of snailfish specific genes.</title>
        <authorList>
            <person name="Kim W."/>
            <person name="Song I."/>
            <person name="Jeong J.-H."/>
            <person name="Kim D."/>
            <person name="Kim S."/>
            <person name="Ryu S."/>
            <person name="Song J.Y."/>
            <person name="Lee S.K."/>
        </authorList>
    </citation>
    <scope>NUCLEOTIDE SEQUENCE [LARGE SCALE GENOMIC DNA]</scope>
    <source>
        <tissue evidence="2">Muscle</tissue>
    </source>
</reference>
<evidence type="ECO:0000313" key="3">
    <source>
        <dbReference type="Proteomes" id="UP000314294"/>
    </source>
</evidence>
<evidence type="ECO:0000256" key="1">
    <source>
        <dbReference type="SAM" id="MobiDB-lite"/>
    </source>
</evidence>
<accession>A0A4Z2J1N2</accession>
<feature type="region of interest" description="Disordered" evidence="1">
    <location>
        <begin position="69"/>
        <end position="90"/>
    </location>
</feature>
<dbReference type="Proteomes" id="UP000314294">
    <property type="component" value="Unassembled WGS sequence"/>
</dbReference>
<gene>
    <name evidence="2" type="ORF">EYF80_005788</name>
</gene>
<dbReference type="AlphaFoldDB" id="A0A4Z2J1N2"/>
<protein>
    <submittedName>
        <fullName evidence="2">Uncharacterized protein</fullName>
    </submittedName>
</protein>
<comment type="caution">
    <text evidence="2">The sequence shown here is derived from an EMBL/GenBank/DDBJ whole genome shotgun (WGS) entry which is preliminary data.</text>
</comment>
<dbReference type="EMBL" id="SRLO01000030">
    <property type="protein sequence ID" value="TNN83917.1"/>
    <property type="molecule type" value="Genomic_DNA"/>
</dbReference>
<proteinExistence type="predicted"/>
<organism evidence="2 3">
    <name type="scientific">Liparis tanakae</name>
    <name type="common">Tanaka's snailfish</name>
    <dbReference type="NCBI Taxonomy" id="230148"/>
    <lineage>
        <taxon>Eukaryota</taxon>
        <taxon>Metazoa</taxon>
        <taxon>Chordata</taxon>
        <taxon>Craniata</taxon>
        <taxon>Vertebrata</taxon>
        <taxon>Euteleostomi</taxon>
        <taxon>Actinopterygii</taxon>
        <taxon>Neopterygii</taxon>
        <taxon>Teleostei</taxon>
        <taxon>Neoteleostei</taxon>
        <taxon>Acanthomorphata</taxon>
        <taxon>Eupercaria</taxon>
        <taxon>Perciformes</taxon>
        <taxon>Cottioidei</taxon>
        <taxon>Cottales</taxon>
        <taxon>Liparidae</taxon>
        <taxon>Liparis</taxon>
    </lineage>
</organism>
<name>A0A4Z2J1N2_9TELE</name>
<feature type="region of interest" description="Disordered" evidence="1">
    <location>
        <begin position="44"/>
        <end position="63"/>
    </location>
</feature>
<sequence>MAASSLGILCWRSSIPGSPESDVEPSGLNQYVVGVGLIKVQHSQASPGQWPGKSCKASSAPLSPTLADCSANRRAQRGHEAAGVSEAQNHLEVPGAPVALTSTQAARTSSPAVHQQPPAISDAVCIVDASHTTALRFECGPDVLHFAEHSK</sequence>